<evidence type="ECO:0000256" key="2">
    <source>
        <dbReference type="ARBA" id="ARBA00022771"/>
    </source>
</evidence>
<dbReference type="GO" id="GO:0030150">
    <property type="term" value="P:protein import into mitochondrial matrix"/>
    <property type="evidence" value="ECO:0007669"/>
    <property type="project" value="TreeGrafter"/>
</dbReference>
<accession>A0A813HPP4</accession>
<dbReference type="GO" id="GO:0051087">
    <property type="term" value="F:protein-folding chaperone binding"/>
    <property type="evidence" value="ECO:0007669"/>
    <property type="project" value="TreeGrafter"/>
</dbReference>
<dbReference type="PANTHER" id="PTHR20922">
    <property type="entry name" value="DNL-TYPE ZINC FINGER PROTEIN"/>
    <property type="match status" value="1"/>
</dbReference>
<proteinExistence type="predicted"/>
<sequence>MRAMARSSRAFPAVHLALRRLHVFGQSTPVTRSAARAFCTGGPASDSGGTASRQTLEQLLREQLANGTITGVRSEEAYALAFTCGVCDGRSAKKISKQAYHNGVVLVTCPHCNNRHLIADRLGWFQDGGTDIEQIMREKGEEVVRLSQFRLGCDSDDATRALDALVDVEGLSLGPSDLTVSPSSSEGQDDTPKTA</sequence>
<keyword evidence="8" id="KW-1185">Reference proteome</keyword>
<dbReference type="GO" id="GO:0006457">
    <property type="term" value="P:protein folding"/>
    <property type="evidence" value="ECO:0007669"/>
    <property type="project" value="TreeGrafter"/>
</dbReference>
<dbReference type="OrthoDB" id="512667at2759"/>
<evidence type="ECO:0000256" key="1">
    <source>
        <dbReference type="ARBA" id="ARBA00022723"/>
    </source>
</evidence>
<comment type="caution">
    <text evidence="7">The sequence shown here is derived from an EMBL/GenBank/DDBJ whole genome shotgun (WGS) entry which is preliminary data.</text>
</comment>
<evidence type="ECO:0000256" key="3">
    <source>
        <dbReference type="ARBA" id="ARBA00022833"/>
    </source>
</evidence>
<dbReference type="EMBL" id="CAJNNV010032354">
    <property type="protein sequence ID" value="CAE8639729.1"/>
    <property type="molecule type" value="Genomic_DNA"/>
</dbReference>
<evidence type="ECO:0000313" key="7">
    <source>
        <dbReference type="EMBL" id="CAE8639729.1"/>
    </source>
</evidence>
<protein>
    <recommendedName>
        <fullName evidence="6">DNL-type domain-containing protein</fullName>
    </recommendedName>
</protein>
<feature type="region of interest" description="Disordered" evidence="5">
    <location>
        <begin position="174"/>
        <end position="195"/>
    </location>
</feature>
<dbReference type="AlphaFoldDB" id="A0A813HPP4"/>
<dbReference type="Pfam" id="PF05180">
    <property type="entry name" value="zf-DNL"/>
    <property type="match status" value="1"/>
</dbReference>
<dbReference type="InterPro" id="IPR024158">
    <property type="entry name" value="Mt_import_TIM15"/>
</dbReference>
<keyword evidence="3" id="KW-0862">Zinc</keyword>
<dbReference type="PANTHER" id="PTHR20922:SF13">
    <property type="entry name" value="DNL-TYPE ZINC FINGER PROTEIN"/>
    <property type="match status" value="1"/>
</dbReference>
<evidence type="ECO:0000259" key="6">
    <source>
        <dbReference type="PROSITE" id="PS51501"/>
    </source>
</evidence>
<feature type="domain" description="DNL-type" evidence="6">
    <location>
        <begin position="73"/>
        <end position="168"/>
    </location>
</feature>
<evidence type="ECO:0000313" key="8">
    <source>
        <dbReference type="Proteomes" id="UP000654075"/>
    </source>
</evidence>
<keyword evidence="2 4" id="KW-0863">Zinc-finger</keyword>
<dbReference type="Proteomes" id="UP000654075">
    <property type="component" value="Unassembled WGS sequence"/>
</dbReference>
<reference evidence="7" key="1">
    <citation type="submission" date="2021-02" db="EMBL/GenBank/DDBJ databases">
        <authorList>
            <person name="Dougan E. K."/>
            <person name="Rhodes N."/>
            <person name="Thang M."/>
            <person name="Chan C."/>
        </authorList>
    </citation>
    <scope>NUCLEOTIDE SEQUENCE</scope>
</reference>
<evidence type="ECO:0000256" key="5">
    <source>
        <dbReference type="SAM" id="MobiDB-lite"/>
    </source>
</evidence>
<organism evidence="7 8">
    <name type="scientific">Polarella glacialis</name>
    <name type="common">Dinoflagellate</name>
    <dbReference type="NCBI Taxonomy" id="89957"/>
    <lineage>
        <taxon>Eukaryota</taxon>
        <taxon>Sar</taxon>
        <taxon>Alveolata</taxon>
        <taxon>Dinophyceae</taxon>
        <taxon>Suessiales</taxon>
        <taxon>Suessiaceae</taxon>
        <taxon>Polarella</taxon>
    </lineage>
</organism>
<name>A0A813HPP4_POLGL</name>
<dbReference type="InterPro" id="IPR007853">
    <property type="entry name" value="Znf_DNL-typ"/>
</dbReference>
<evidence type="ECO:0000256" key="4">
    <source>
        <dbReference type="PROSITE-ProRule" id="PRU00834"/>
    </source>
</evidence>
<dbReference type="PROSITE" id="PS51501">
    <property type="entry name" value="ZF_DNL"/>
    <property type="match status" value="1"/>
</dbReference>
<dbReference type="GO" id="GO:0008270">
    <property type="term" value="F:zinc ion binding"/>
    <property type="evidence" value="ECO:0007669"/>
    <property type="project" value="UniProtKB-KW"/>
</dbReference>
<dbReference type="GO" id="GO:0005739">
    <property type="term" value="C:mitochondrion"/>
    <property type="evidence" value="ECO:0007669"/>
    <property type="project" value="TreeGrafter"/>
</dbReference>
<keyword evidence="1" id="KW-0479">Metal-binding</keyword>
<gene>
    <name evidence="7" type="ORF">PGLA1383_LOCUS54742</name>
</gene>
<dbReference type="GO" id="GO:0050821">
    <property type="term" value="P:protein stabilization"/>
    <property type="evidence" value="ECO:0007669"/>
    <property type="project" value="TreeGrafter"/>
</dbReference>